<feature type="compositionally biased region" description="Polar residues" evidence="1">
    <location>
        <begin position="37"/>
        <end position="56"/>
    </location>
</feature>
<dbReference type="Proteomes" id="UP000823388">
    <property type="component" value="Chromosome 1K"/>
</dbReference>
<sequence length="343" mass="36915">MEPPGRAPTKQRHRERILVEPQQPPAARASKPRGVASTKTPENCQPAARSSKTVPTARTRHQGCRHRPSGRTGARVFTRRSSEKEQDGASREDCGAKGIAAVSPRASKAFAKNSFTPRCESNGTGGFRTIYLTSTGDSGGLLGPPHGVVRPPRTQDRLCKLPHGRRLPSRTTSIATRRPMRGPLPRRSTPWGPGSWREAWGRRPEVGAAAGSGCTLAAALPQRGSLDACGRRRGEATARSGAGGARSGQRGPGSARRPPELREKWRGGEGWRCGEERGCGDCGRSSLERRRCRRPPESGGGRRGGGRGRRGGERWSPREGDDAEVSPFFAPICFSICLPCIAR</sequence>
<feature type="compositionally biased region" description="Basic residues" evidence="1">
    <location>
        <begin position="58"/>
        <end position="69"/>
    </location>
</feature>
<comment type="caution">
    <text evidence="2">The sequence shown here is derived from an EMBL/GenBank/DDBJ whole genome shotgun (WGS) entry which is preliminary data.</text>
</comment>
<feature type="compositionally biased region" description="Basic and acidic residues" evidence="1">
    <location>
        <begin position="310"/>
        <end position="320"/>
    </location>
</feature>
<name>A0A8T0XMN9_PANVG</name>
<feature type="compositionally biased region" description="Basic and acidic residues" evidence="1">
    <location>
        <begin position="80"/>
        <end position="95"/>
    </location>
</feature>
<proteinExistence type="predicted"/>
<feature type="compositionally biased region" description="Low complexity" evidence="1">
    <location>
        <begin position="247"/>
        <end position="256"/>
    </location>
</feature>
<feature type="region of interest" description="Disordered" evidence="1">
    <location>
        <begin position="1"/>
        <end position="99"/>
    </location>
</feature>
<protein>
    <submittedName>
        <fullName evidence="2">Uncharacterized protein</fullName>
    </submittedName>
</protein>
<evidence type="ECO:0000313" key="3">
    <source>
        <dbReference type="Proteomes" id="UP000823388"/>
    </source>
</evidence>
<dbReference type="AlphaFoldDB" id="A0A8T0XMN9"/>
<keyword evidence="3" id="KW-1185">Reference proteome</keyword>
<feature type="region of interest" description="Disordered" evidence="1">
    <location>
        <begin position="228"/>
        <end position="325"/>
    </location>
</feature>
<reference evidence="2 3" key="1">
    <citation type="submission" date="2020-05" db="EMBL/GenBank/DDBJ databases">
        <title>WGS assembly of Panicum virgatum.</title>
        <authorList>
            <person name="Lovell J.T."/>
            <person name="Jenkins J."/>
            <person name="Shu S."/>
            <person name="Juenger T.E."/>
            <person name="Schmutz J."/>
        </authorList>
    </citation>
    <scope>NUCLEOTIDE SEQUENCE [LARGE SCALE GENOMIC DNA]</scope>
    <source>
        <strain evidence="3">cv. AP13</strain>
    </source>
</reference>
<dbReference type="EMBL" id="CM029037">
    <property type="protein sequence ID" value="KAG2660797.1"/>
    <property type="molecule type" value="Genomic_DNA"/>
</dbReference>
<organism evidence="2 3">
    <name type="scientific">Panicum virgatum</name>
    <name type="common">Blackwell switchgrass</name>
    <dbReference type="NCBI Taxonomy" id="38727"/>
    <lineage>
        <taxon>Eukaryota</taxon>
        <taxon>Viridiplantae</taxon>
        <taxon>Streptophyta</taxon>
        <taxon>Embryophyta</taxon>
        <taxon>Tracheophyta</taxon>
        <taxon>Spermatophyta</taxon>
        <taxon>Magnoliopsida</taxon>
        <taxon>Liliopsida</taxon>
        <taxon>Poales</taxon>
        <taxon>Poaceae</taxon>
        <taxon>PACMAD clade</taxon>
        <taxon>Panicoideae</taxon>
        <taxon>Panicodae</taxon>
        <taxon>Paniceae</taxon>
        <taxon>Panicinae</taxon>
        <taxon>Panicum</taxon>
        <taxon>Panicum sect. Hiantes</taxon>
    </lineage>
</organism>
<feature type="compositionally biased region" description="Basic and acidic residues" evidence="1">
    <location>
        <begin position="257"/>
        <end position="279"/>
    </location>
</feature>
<evidence type="ECO:0000313" key="2">
    <source>
        <dbReference type="EMBL" id="KAG2660797.1"/>
    </source>
</evidence>
<feature type="region of interest" description="Disordered" evidence="1">
    <location>
        <begin position="141"/>
        <end position="167"/>
    </location>
</feature>
<accession>A0A8T0XMN9</accession>
<gene>
    <name evidence="2" type="ORF">PVAP13_1KG459800</name>
</gene>
<evidence type="ECO:0000256" key="1">
    <source>
        <dbReference type="SAM" id="MobiDB-lite"/>
    </source>
</evidence>